<organism evidence="2 3">
    <name type="scientific">Phlyctema vagabunda</name>
    <dbReference type="NCBI Taxonomy" id="108571"/>
    <lineage>
        <taxon>Eukaryota</taxon>
        <taxon>Fungi</taxon>
        <taxon>Dikarya</taxon>
        <taxon>Ascomycota</taxon>
        <taxon>Pezizomycotina</taxon>
        <taxon>Leotiomycetes</taxon>
        <taxon>Helotiales</taxon>
        <taxon>Dermateaceae</taxon>
        <taxon>Phlyctema</taxon>
    </lineage>
</organism>
<reference evidence="2 3" key="1">
    <citation type="submission" date="2024-06" db="EMBL/GenBank/DDBJ databases">
        <title>Complete genome of Phlyctema vagabunda strain 19-DSS-EL-015.</title>
        <authorList>
            <person name="Fiorenzani C."/>
        </authorList>
    </citation>
    <scope>NUCLEOTIDE SEQUENCE [LARGE SCALE GENOMIC DNA]</scope>
    <source>
        <strain evidence="2 3">19-DSS-EL-015</strain>
    </source>
</reference>
<proteinExistence type="predicted"/>
<sequence length="475" mass="52517">MSEQSGARGRIVSNPITVRWDSTNDVVGTRKIQFPLAAQPPPKKLFGSEHLHQHIKPLHRSNPSRMLGDNGEKAFLHGFGGGGRLRRDQFSVDFDPHAVGILDAISQILLPCATDLKGAPKLPFLENRPEHRGLVAELQQMDILTGSPEEMMHSAHRSGTLIGTLVVCLPYAHEGGELAVKYNDDTTTFDFSQNDPTSISWAAFYSNCSYTVGPVRRGHRITLSYNLCLSERIGNFYLQNKVIDLSSHPLYRQVKDWRASPDFFRHGGILGYYCQHRYAHNDEAANVGLAYALRGVDAVFSSIFRSLGYQIDILPMLCGDPQVDDLPKDTFGVCGSPVLPGFDLGGLCVPTERFYSEDRIRSQRESGRIRKGKSKGKGATTGMGAASDHVVMVSKFQGLQIVDKRPTAGTHPASLRYAKFNYPHFMMNSPRLDGWDTAMVKVTSKSAAAFKSYPVLFVTIPTFVERLSGLSRLGI</sequence>
<accession>A0ABR4PU99</accession>
<feature type="region of interest" description="Disordered" evidence="1">
    <location>
        <begin position="360"/>
        <end position="383"/>
    </location>
</feature>
<dbReference type="Proteomes" id="UP001629113">
    <property type="component" value="Unassembled WGS sequence"/>
</dbReference>
<name>A0ABR4PU99_9HELO</name>
<dbReference type="Gene3D" id="2.60.120.620">
    <property type="entry name" value="q2cbj1_9rhob like domain"/>
    <property type="match status" value="1"/>
</dbReference>
<protein>
    <submittedName>
        <fullName evidence="2">Oxidoreductase</fullName>
    </submittedName>
</protein>
<dbReference type="EMBL" id="JBFCZG010000001">
    <property type="protein sequence ID" value="KAL3426933.1"/>
    <property type="molecule type" value="Genomic_DNA"/>
</dbReference>
<dbReference type="PANTHER" id="PTHR33099">
    <property type="entry name" value="FE2OG DIOXYGENASE DOMAIN-CONTAINING PROTEIN"/>
    <property type="match status" value="1"/>
</dbReference>
<keyword evidence="3" id="KW-1185">Reference proteome</keyword>
<gene>
    <name evidence="2" type="ORF">PVAG01_00442</name>
</gene>
<evidence type="ECO:0000313" key="3">
    <source>
        <dbReference type="Proteomes" id="UP001629113"/>
    </source>
</evidence>
<dbReference type="PANTHER" id="PTHR33099:SF7">
    <property type="entry name" value="MYND-TYPE DOMAIN-CONTAINING PROTEIN"/>
    <property type="match status" value="1"/>
</dbReference>
<comment type="caution">
    <text evidence="2">The sequence shown here is derived from an EMBL/GenBank/DDBJ whole genome shotgun (WGS) entry which is preliminary data.</text>
</comment>
<evidence type="ECO:0000256" key="1">
    <source>
        <dbReference type="SAM" id="MobiDB-lite"/>
    </source>
</evidence>
<evidence type="ECO:0000313" key="2">
    <source>
        <dbReference type="EMBL" id="KAL3426933.1"/>
    </source>
</evidence>